<feature type="compositionally biased region" description="Low complexity" evidence="1">
    <location>
        <begin position="423"/>
        <end position="435"/>
    </location>
</feature>
<organism evidence="2 3">
    <name type="scientific">Chlamydomonas eustigma</name>
    <dbReference type="NCBI Taxonomy" id="1157962"/>
    <lineage>
        <taxon>Eukaryota</taxon>
        <taxon>Viridiplantae</taxon>
        <taxon>Chlorophyta</taxon>
        <taxon>core chlorophytes</taxon>
        <taxon>Chlorophyceae</taxon>
        <taxon>CS clade</taxon>
        <taxon>Chlamydomonadales</taxon>
        <taxon>Chlamydomonadaceae</taxon>
        <taxon>Chlamydomonas</taxon>
    </lineage>
</organism>
<feature type="compositionally biased region" description="Acidic residues" evidence="1">
    <location>
        <begin position="210"/>
        <end position="245"/>
    </location>
</feature>
<gene>
    <name evidence="2" type="ORF">CEUSTIGMA_g2092.t1</name>
</gene>
<evidence type="ECO:0000256" key="1">
    <source>
        <dbReference type="SAM" id="MobiDB-lite"/>
    </source>
</evidence>
<feature type="compositionally biased region" description="Gly residues" evidence="1">
    <location>
        <begin position="299"/>
        <end position="308"/>
    </location>
</feature>
<proteinExistence type="predicted"/>
<feature type="compositionally biased region" description="Basic residues" evidence="1">
    <location>
        <begin position="250"/>
        <end position="273"/>
    </location>
</feature>
<reference evidence="2 3" key="1">
    <citation type="submission" date="2017-08" db="EMBL/GenBank/DDBJ databases">
        <title>Acidophilic green algal genome provides insights into adaptation to an acidic environment.</title>
        <authorList>
            <person name="Hirooka S."/>
            <person name="Hirose Y."/>
            <person name="Kanesaki Y."/>
            <person name="Higuchi S."/>
            <person name="Fujiwara T."/>
            <person name="Onuma R."/>
            <person name="Era A."/>
            <person name="Ohbayashi R."/>
            <person name="Uzuka A."/>
            <person name="Nozaki H."/>
            <person name="Yoshikawa H."/>
            <person name="Miyagishima S.Y."/>
        </authorList>
    </citation>
    <scope>NUCLEOTIDE SEQUENCE [LARGE SCALE GENOMIC DNA]</scope>
    <source>
        <strain evidence="2 3">NIES-2499</strain>
    </source>
</reference>
<comment type="caution">
    <text evidence="2">The sequence shown here is derived from an EMBL/GenBank/DDBJ whole genome shotgun (WGS) entry which is preliminary data.</text>
</comment>
<name>A0A250WUY0_9CHLO</name>
<protein>
    <submittedName>
        <fullName evidence="2">Uncharacterized protein</fullName>
    </submittedName>
</protein>
<accession>A0A250WUY0</accession>
<sequence>METIEETKPVFNGDIINGSFLPPVPSEMAAYEPALDDIDKKRKREDEDLETGDEKKDLSGLIQEAPAAPPPVPRIPKPVLPPKPHAFEHSSLWTPIDVTASRSRRSAVKVRPTRHLDVLLSCSDGDMPELRRHRGTAFVFRDEVRTRIAAPSQSKEQQQAALEARMKQQAARQAAEQARAAQAAASRTHGYSTRVRNATKNFKELYPDLLADDDDEADEDEKIDKDDESEEESSSDEEEEDSEDSEVGRARRARKPAVNHHRPSHQVHHHHQQQHQQQQRGHGGQQSNAQFQQQRAQRGGEGAYGGYPAGGAGAANTMQQAAVMQRNAQLQQFMAMLSPQEQQMVMNIPPQQRPQAVVALVQQKQAQNARQQQAQQQQRFGGAAGGLDSLGFVPSGGAGAMYNNNMRPGAPQQQQGLGLQLPGMLGQQQQPQPQQHSINPFTGGGTNPQYRF</sequence>
<feature type="region of interest" description="Disordered" evidence="1">
    <location>
        <begin position="206"/>
        <end position="308"/>
    </location>
</feature>
<keyword evidence="3" id="KW-1185">Reference proteome</keyword>
<evidence type="ECO:0000313" key="2">
    <source>
        <dbReference type="EMBL" id="GAX74644.1"/>
    </source>
</evidence>
<dbReference type="OrthoDB" id="563190at2759"/>
<feature type="region of interest" description="Disordered" evidence="1">
    <location>
        <begin position="1"/>
        <end position="88"/>
    </location>
</feature>
<feature type="region of interest" description="Disordered" evidence="1">
    <location>
        <begin position="423"/>
        <end position="452"/>
    </location>
</feature>
<feature type="compositionally biased region" description="Low complexity" evidence="1">
    <location>
        <begin position="274"/>
        <end position="297"/>
    </location>
</feature>
<dbReference type="EMBL" id="BEGY01000008">
    <property type="protein sequence ID" value="GAX74644.1"/>
    <property type="molecule type" value="Genomic_DNA"/>
</dbReference>
<evidence type="ECO:0000313" key="3">
    <source>
        <dbReference type="Proteomes" id="UP000232323"/>
    </source>
</evidence>
<feature type="compositionally biased region" description="Basic and acidic residues" evidence="1">
    <location>
        <begin position="37"/>
        <end position="58"/>
    </location>
</feature>
<feature type="compositionally biased region" description="Pro residues" evidence="1">
    <location>
        <begin position="67"/>
        <end position="84"/>
    </location>
</feature>
<dbReference type="AlphaFoldDB" id="A0A250WUY0"/>
<dbReference type="Proteomes" id="UP000232323">
    <property type="component" value="Unassembled WGS sequence"/>
</dbReference>